<dbReference type="SMART" id="SM00072">
    <property type="entry name" value="GuKc"/>
    <property type="match status" value="1"/>
</dbReference>
<keyword evidence="4 6" id="KW-0547">Nucleotide-binding</keyword>
<dbReference type="UniPathway" id="UPA00087">
    <property type="reaction ID" value="UER00175"/>
</dbReference>
<proteinExistence type="inferred from homology"/>
<keyword evidence="8" id="KW-0418">Kinase</keyword>
<dbReference type="Proteomes" id="UP000295673">
    <property type="component" value="Unassembled WGS sequence"/>
</dbReference>
<evidence type="ECO:0000256" key="6">
    <source>
        <dbReference type="HAMAP-Rule" id="MF_00836"/>
    </source>
</evidence>
<dbReference type="HAMAP" id="MF_00836">
    <property type="entry name" value="PhnN"/>
    <property type="match status" value="1"/>
</dbReference>
<keyword evidence="5 6" id="KW-0067">ATP-binding</keyword>
<dbReference type="Gene3D" id="3.40.50.300">
    <property type="entry name" value="P-loop containing nucleotide triphosphate hydrolases"/>
    <property type="match status" value="1"/>
</dbReference>
<dbReference type="NCBIfam" id="TIGR02322">
    <property type="entry name" value="phosphon_PhnN"/>
    <property type="match status" value="1"/>
</dbReference>
<name>A0A4R1N337_9RHOB</name>
<dbReference type="EMBL" id="SMGR01000002">
    <property type="protein sequence ID" value="TCL01108.1"/>
    <property type="molecule type" value="Genomic_DNA"/>
</dbReference>
<organism evidence="8 9">
    <name type="scientific">Shimia isoporae</name>
    <dbReference type="NCBI Taxonomy" id="647720"/>
    <lineage>
        <taxon>Bacteria</taxon>
        <taxon>Pseudomonadati</taxon>
        <taxon>Pseudomonadota</taxon>
        <taxon>Alphaproteobacteria</taxon>
        <taxon>Rhodobacterales</taxon>
        <taxon>Roseobacteraceae</taxon>
    </lineage>
</organism>
<feature type="domain" description="Guanylate kinase/L-type calcium channel beta subunit" evidence="7">
    <location>
        <begin position="2"/>
        <end position="179"/>
    </location>
</feature>
<keyword evidence="9" id="KW-1185">Reference proteome</keyword>
<feature type="binding site" evidence="6">
    <location>
        <begin position="10"/>
        <end position="17"/>
    </location>
    <ligand>
        <name>ATP</name>
        <dbReference type="ChEBI" id="CHEBI:30616"/>
    </ligand>
</feature>
<sequence>MGIRVIGVVGPSGVGKDTVMEAMAVADARVHLVRRVITRKAGAGGENSIGATDAEFDLLIAEDAFALWWAAHGLRYGVPRKALANDDEKAFVLVNLSRGILDRARQAFPDFMVLSLTADATTLAARLAARGRETAEEIEHRLARAKSARPTGADVVEIANEGDLDDTVARALAAIQPVRV</sequence>
<dbReference type="InterPro" id="IPR008145">
    <property type="entry name" value="GK/Ca_channel_bsu"/>
</dbReference>
<dbReference type="InterPro" id="IPR012699">
    <property type="entry name" value="PhnN"/>
</dbReference>
<evidence type="ECO:0000256" key="3">
    <source>
        <dbReference type="ARBA" id="ARBA00022679"/>
    </source>
</evidence>
<dbReference type="EC" id="2.7.4.23" evidence="6"/>
<comment type="caution">
    <text evidence="8">The sequence shown here is derived from an EMBL/GenBank/DDBJ whole genome shotgun (WGS) entry which is preliminary data.</text>
</comment>
<dbReference type="AlphaFoldDB" id="A0A4R1N337"/>
<dbReference type="GO" id="GO:0033863">
    <property type="term" value="F:ribose 1,5-bisphosphate phosphokinase activity"/>
    <property type="evidence" value="ECO:0007669"/>
    <property type="project" value="UniProtKB-UniRule"/>
</dbReference>
<protein>
    <recommendedName>
        <fullName evidence="6">Ribose 1,5-bisphosphate phosphokinase PhnN</fullName>
        <ecNumber evidence="6">2.7.4.23</ecNumber>
    </recommendedName>
    <alternativeName>
        <fullName evidence="6">Ribose 1,5-bisphosphokinase</fullName>
    </alternativeName>
</protein>
<evidence type="ECO:0000313" key="9">
    <source>
        <dbReference type="Proteomes" id="UP000295673"/>
    </source>
</evidence>
<dbReference type="RefSeq" id="WP_132860454.1">
    <property type="nucleotide sequence ID" value="NZ_SMGR01000002.1"/>
</dbReference>
<evidence type="ECO:0000256" key="1">
    <source>
        <dbReference type="ARBA" id="ARBA00000373"/>
    </source>
</evidence>
<gene>
    <name evidence="6" type="primary">phnN</name>
    <name evidence="8" type="ORF">BXY66_2416</name>
</gene>
<evidence type="ECO:0000259" key="7">
    <source>
        <dbReference type="SMART" id="SM00072"/>
    </source>
</evidence>
<reference evidence="8 9" key="1">
    <citation type="submission" date="2019-03" db="EMBL/GenBank/DDBJ databases">
        <title>Genomic Encyclopedia of Archaeal and Bacterial Type Strains, Phase II (KMG-II): from individual species to whole genera.</title>
        <authorList>
            <person name="Goeker M."/>
        </authorList>
    </citation>
    <scope>NUCLEOTIDE SEQUENCE [LARGE SCALE GENOMIC DNA]</scope>
    <source>
        <strain evidence="8 9">DSM 26433</strain>
    </source>
</reference>
<comment type="pathway">
    <text evidence="2 6">Metabolic intermediate biosynthesis; 5-phospho-alpha-D-ribose 1-diphosphate biosynthesis; 5-phospho-alpha-D-ribose 1-diphosphate from D-ribose 5-phosphate (route II): step 3/3.</text>
</comment>
<dbReference type="InterPro" id="IPR027417">
    <property type="entry name" value="P-loop_NTPase"/>
</dbReference>
<evidence type="ECO:0000256" key="4">
    <source>
        <dbReference type="ARBA" id="ARBA00022741"/>
    </source>
</evidence>
<dbReference type="GO" id="GO:0006015">
    <property type="term" value="P:5-phosphoribose 1-diphosphate biosynthetic process"/>
    <property type="evidence" value="ECO:0007669"/>
    <property type="project" value="UniProtKB-UniRule"/>
</dbReference>
<comment type="function">
    <text evidence="6">Catalyzes the phosphorylation of ribose 1,5-bisphosphate to 5-phospho-D-ribosyl alpha-1-diphosphate (PRPP).</text>
</comment>
<accession>A0A4R1N337</accession>
<dbReference type="SUPFAM" id="SSF52540">
    <property type="entry name" value="P-loop containing nucleoside triphosphate hydrolases"/>
    <property type="match status" value="1"/>
</dbReference>
<evidence type="ECO:0000313" key="8">
    <source>
        <dbReference type="EMBL" id="TCL01108.1"/>
    </source>
</evidence>
<evidence type="ECO:0000256" key="5">
    <source>
        <dbReference type="ARBA" id="ARBA00022840"/>
    </source>
</evidence>
<comment type="similarity">
    <text evidence="6">Belongs to the ribose 1,5-bisphosphokinase family.</text>
</comment>
<dbReference type="OrthoDB" id="341217at2"/>
<dbReference type="GO" id="GO:0019634">
    <property type="term" value="P:organic phosphonate metabolic process"/>
    <property type="evidence" value="ECO:0007669"/>
    <property type="project" value="UniProtKB-UniRule"/>
</dbReference>
<comment type="catalytic activity">
    <reaction evidence="1 6">
        <text>alpha-D-ribose 1,5-bisphosphate + ATP = 5-phospho-alpha-D-ribose 1-diphosphate + ADP</text>
        <dbReference type="Rhea" id="RHEA:20109"/>
        <dbReference type="ChEBI" id="CHEBI:30616"/>
        <dbReference type="ChEBI" id="CHEBI:58017"/>
        <dbReference type="ChEBI" id="CHEBI:68688"/>
        <dbReference type="ChEBI" id="CHEBI:456216"/>
        <dbReference type="EC" id="2.7.4.23"/>
    </reaction>
</comment>
<dbReference type="GO" id="GO:0005524">
    <property type="term" value="F:ATP binding"/>
    <property type="evidence" value="ECO:0007669"/>
    <property type="project" value="UniProtKB-KW"/>
</dbReference>
<evidence type="ECO:0000256" key="2">
    <source>
        <dbReference type="ARBA" id="ARBA00005069"/>
    </source>
</evidence>
<keyword evidence="3 6" id="KW-0808">Transferase</keyword>